<accession>A0ABR4HH87</accession>
<reference evidence="1 2" key="1">
    <citation type="submission" date="2024-07" db="EMBL/GenBank/DDBJ databases">
        <title>Section-level genome sequencing and comparative genomics of Aspergillus sections Usti and Cavernicolus.</title>
        <authorList>
            <consortium name="Lawrence Berkeley National Laboratory"/>
            <person name="Nybo J.L."/>
            <person name="Vesth T.C."/>
            <person name="Theobald S."/>
            <person name="Frisvad J.C."/>
            <person name="Larsen T.O."/>
            <person name="Kjaerboelling I."/>
            <person name="Rothschild-Mancinelli K."/>
            <person name="Lyhne E.K."/>
            <person name="Kogle M.E."/>
            <person name="Barry K."/>
            <person name="Clum A."/>
            <person name="Na H."/>
            <person name="Ledsgaard L."/>
            <person name="Lin J."/>
            <person name="Lipzen A."/>
            <person name="Kuo A."/>
            <person name="Riley R."/>
            <person name="Mondo S."/>
            <person name="LaButti K."/>
            <person name="Haridas S."/>
            <person name="Pangalinan J."/>
            <person name="Salamov A.A."/>
            <person name="Simmons B.A."/>
            <person name="Magnuson J.K."/>
            <person name="Chen J."/>
            <person name="Drula E."/>
            <person name="Henrissat B."/>
            <person name="Wiebenga A."/>
            <person name="Lubbers R.J."/>
            <person name="Gomes A.C."/>
            <person name="Makela M.R."/>
            <person name="Stajich J."/>
            <person name="Grigoriev I.V."/>
            <person name="Mortensen U.H."/>
            <person name="De vries R.P."/>
            <person name="Baker S.E."/>
            <person name="Andersen M.R."/>
        </authorList>
    </citation>
    <scope>NUCLEOTIDE SEQUENCE [LARGE SCALE GENOMIC DNA]</scope>
    <source>
        <strain evidence="1 2">CBS 600.67</strain>
    </source>
</reference>
<organism evidence="1 2">
    <name type="scientific">Aspergillus cavernicola</name>
    <dbReference type="NCBI Taxonomy" id="176166"/>
    <lineage>
        <taxon>Eukaryota</taxon>
        <taxon>Fungi</taxon>
        <taxon>Dikarya</taxon>
        <taxon>Ascomycota</taxon>
        <taxon>Pezizomycotina</taxon>
        <taxon>Eurotiomycetes</taxon>
        <taxon>Eurotiomycetidae</taxon>
        <taxon>Eurotiales</taxon>
        <taxon>Aspergillaceae</taxon>
        <taxon>Aspergillus</taxon>
        <taxon>Aspergillus subgen. Nidulantes</taxon>
    </lineage>
</organism>
<protein>
    <submittedName>
        <fullName evidence="1">Uncharacterized protein</fullName>
    </submittedName>
</protein>
<gene>
    <name evidence="1" type="ORF">BDW59DRAFT_167160</name>
</gene>
<dbReference type="EMBL" id="JBFXLS010000125">
    <property type="protein sequence ID" value="KAL2814514.1"/>
    <property type="molecule type" value="Genomic_DNA"/>
</dbReference>
<evidence type="ECO:0000313" key="1">
    <source>
        <dbReference type="EMBL" id="KAL2814514.1"/>
    </source>
</evidence>
<comment type="caution">
    <text evidence="1">The sequence shown here is derived from an EMBL/GenBank/DDBJ whole genome shotgun (WGS) entry which is preliminary data.</text>
</comment>
<sequence>MDAFLGAYNQVIYSAGEGPVAAMMSFILGQAFPGQEGYIPEPQYQNSGGFTDVTTAHWQRDNQEQLRRTPFLITQTKRANRAGGVGGWHEGEEQLNRYLRPIAHHYPRVYGIVAIGRSLKFYQYSHNLGRIMFLHSREGPYDARDNARAIINRLNYIKNNH</sequence>
<keyword evidence="2" id="KW-1185">Reference proteome</keyword>
<evidence type="ECO:0000313" key="2">
    <source>
        <dbReference type="Proteomes" id="UP001610335"/>
    </source>
</evidence>
<proteinExistence type="predicted"/>
<dbReference type="Proteomes" id="UP001610335">
    <property type="component" value="Unassembled WGS sequence"/>
</dbReference>
<name>A0ABR4HH87_9EURO</name>